<dbReference type="InterPro" id="IPR001878">
    <property type="entry name" value="Znf_CCHC"/>
</dbReference>
<comment type="caution">
    <text evidence="3">The sequence shown here is derived from an EMBL/GenBank/DDBJ whole genome shotgun (WGS) entry which is preliminary data.</text>
</comment>
<dbReference type="PANTHER" id="PTHR33198:SF20">
    <property type="entry name" value="RETROTRANSPOSON GAG DOMAIN-CONTAINING PROTEIN"/>
    <property type="match status" value="1"/>
</dbReference>
<dbReference type="OrthoDB" id="6624651at2759"/>
<feature type="domain" description="CCHC-type" evidence="2">
    <location>
        <begin position="254"/>
        <end position="269"/>
    </location>
</feature>
<dbReference type="SUPFAM" id="SSF57756">
    <property type="entry name" value="Retrovirus zinc finger-like domains"/>
    <property type="match status" value="1"/>
</dbReference>
<gene>
    <name evidence="3" type="ORF">E2C01_025048</name>
</gene>
<dbReference type="PROSITE" id="PS50158">
    <property type="entry name" value="ZF_CCHC"/>
    <property type="match status" value="1"/>
</dbReference>
<evidence type="ECO:0000313" key="4">
    <source>
        <dbReference type="Proteomes" id="UP000324222"/>
    </source>
</evidence>
<accession>A0A5B7EC97</accession>
<dbReference type="PANTHER" id="PTHR33198">
    <property type="entry name" value="ANK_REP_REGION DOMAIN-CONTAINING PROTEIN-RELATED"/>
    <property type="match status" value="1"/>
</dbReference>
<dbReference type="SMART" id="SM00343">
    <property type="entry name" value="ZnF_C2HC"/>
    <property type="match status" value="2"/>
</dbReference>
<proteinExistence type="predicted"/>
<reference evidence="3 4" key="1">
    <citation type="submission" date="2019-05" db="EMBL/GenBank/DDBJ databases">
        <title>Another draft genome of Portunus trituberculatus and its Hox gene families provides insights of decapod evolution.</title>
        <authorList>
            <person name="Jeong J.-H."/>
            <person name="Song I."/>
            <person name="Kim S."/>
            <person name="Choi T."/>
            <person name="Kim D."/>
            <person name="Ryu S."/>
            <person name="Kim W."/>
        </authorList>
    </citation>
    <scope>NUCLEOTIDE SEQUENCE [LARGE SCALE GENOMIC DNA]</scope>
    <source>
        <tissue evidence="3">Muscle</tissue>
    </source>
</reference>
<keyword evidence="1" id="KW-0863">Zinc-finger</keyword>
<dbReference type="EMBL" id="VSRR010002497">
    <property type="protein sequence ID" value="MPC31751.1"/>
    <property type="molecule type" value="Genomic_DNA"/>
</dbReference>
<keyword evidence="4" id="KW-1185">Reference proteome</keyword>
<evidence type="ECO:0000259" key="2">
    <source>
        <dbReference type="PROSITE" id="PS50158"/>
    </source>
</evidence>
<name>A0A5B7EC97_PORTR</name>
<dbReference type="Proteomes" id="UP000324222">
    <property type="component" value="Unassembled WGS sequence"/>
</dbReference>
<evidence type="ECO:0000313" key="3">
    <source>
        <dbReference type="EMBL" id="MPC31751.1"/>
    </source>
</evidence>
<keyword evidence="1" id="KW-0862">Zinc</keyword>
<dbReference type="GO" id="GO:0003676">
    <property type="term" value="F:nucleic acid binding"/>
    <property type="evidence" value="ECO:0007669"/>
    <property type="project" value="InterPro"/>
</dbReference>
<dbReference type="InterPro" id="IPR036875">
    <property type="entry name" value="Znf_CCHC_sf"/>
</dbReference>
<dbReference type="GO" id="GO:0008270">
    <property type="term" value="F:zinc ion binding"/>
    <property type="evidence" value="ECO:0007669"/>
    <property type="project" value="UniProtKB-KW"/>
</dbReference>
<evidence type="ECO:0000256" key="1">
    <source>
        <dbReference type="PROSITE-ProRule" id="PRU00047"/>
    </source>
</evidence>
<sequence length="298" mass="33005">MNKLLHPDSFNGSLDTTPAEWNHWFRTFTNFLDSISDDTAPDKLKLLVNHVSPPVFSHISDCNTYKEAITMLETVYVKPTIIIFTRHLLATRKQTNSETVDQFLHALKLLCSDYEFRAVSADTYIQEAIRDAFISGISSPMIRQRLLEKESLTLSKAMQLARSLDSAQRNAEVYVVPAPNDHLSAATEFPQTSATASHGSRTGALNLHFDDLEAGEPLDNSVAATSKVTSKFACYFCGKPSHPRFRCPARNTVCYTCRKKGHFANVCRSTREATKCYSTSASTTVLATMAAAGPIKTP</sequence>
<keyword evidence="1" id="KW-0479">Metal-binding</keyword>
<organism evidence="3 4">
    <name type="scientific">Portunus trituberculatus</name>
    <name type="common">Swimming crab</name>
    <name type="synonym">Neptunus trituberculatus</name>
    <dbReference type="NCBI Taxonomy" id="210409"/>
    <lineage>
        <taxon>Eukaryota</taxon>
        <taxon>Metazoa</taxon>
        <taxon>Ecdysozoa</taxon>
        <taxon>Arthropoda</taxon>
        <taxon>Crustacea</taxon>
        <taxon>Multicrustacea</taxon>
        <taxon>Malacostraca</taxon>
        <taxon>Eumalacostraca</taxon>
        <taxon>Eucarida</taxon>
        <taxon>Decapoda</taxon>
        <taxon>Pleocyemata</taxon>
        <taxon>Brachyura</taxon>
        <taxon>Eubrachyura</taxon>
        <taxon>Portunoidea</taxon>
        <taxon>Portunidae</taxon>
        <taxon>Portuninae</taxon>
        <taxon>Portunus</taxon>
    </lineage>
</organism>
<protein>
    <recommendedName>
        <fullName evidence="2">CCHC-type domain-containing protein</fullName>
    </recommendedName>
</protein>
<dbReference type="Gene3D" id="4.10.60.10">
    <property type="entry name" value="Zinc finger, CCHC-type"/>
    <property type="match status" value="1"/>
</dbReference>
<dbReference type="AlphaFoldDB" id="A0A5B7EC97"/>